<dbReference type="SUPFAM" id="SSF56300">
    <property type="entry name" value="Metallo-dependent phosphatases"/>
    <property type="match status" value="1"/>
</dbReference>
<dbReference type="Proteomes" id="UP000286910">
    <property type="component" value="Unassembled WGS sequence"/>
</dbReference>
<dbReference type="PANTHER" id="PTHR30337">
    <property type="entry name" value="COMPONENT OF ATP-DEPENDENT DSDNA EXONUCLEASE"/>
    <property type="match status" value="1"/>
</dbReference>
<comment type="subunit">
    <text evidence="4">Heterodimer of SbcC and SbcD.</text>
</comment>
<evidence type="ECO:0000256" key="1">
    <source>
        <dbReference type="ARBA" id="ARBA00022722"/>
    </source>
</evidence>
<evidence type="ECO:0000313" key="7">
    <source>
        <dbReference type="EMBL" id="RTH39381.1"/>
    </source>
</evidence>
<keyword evidence="4" id="KW-0255">Endonuclease</keyword>
<dbReference type="EMBL" id="PELZ01000048">
    <property type="protein sequence ID" value="RTH39381.1"/>
    <property type="molecule type" value="Genomic_DNA"/>
</dbReference>
<feature type="domain" description="Calcineurin-like phosphoesterase" evidence="5">
    <location>
        <begin position="5"/>
        <end position="219"/>
    </location>
</feature>
<evidence type="ECO:0000256" key="4">
    <source>
        <dbReference type="RuleBase" id="RU363069"/>
    </source>
</evidence>
<accession>A0A430QY94</accession>
<evidence type="ECO:0000313" key="8">
    <source>
        <dbReference type="Proteomes" id="UP000286910"/>
    </source>
</evidence>
<sequence>MKTSLRLLHTADWHLGKTLKGVDRTPEVASALEEVLRLVRSEKVDLVLVSGDLMDHPQPSTEAEALLVEFFLRLAEAKVSAMAIAGNHDSGERMERVYRQLLGRFGVELRGQLAFAHEGGVVDRGGLRVALVPFLSERRLAKTLELPPEERHLAYAEGMRRLLAHLAQEGTPDVYLAHFTVAGARVGGGEYVLHLAEHYAVPPGALPGARYIALGHLHALQQVAENAWYPGSLIPLDFGASERAERGVVLVELPLDRHLPARVHPMPTNWGKPLRTFRVRVSQVQESPGERARILGEIEAFPGWARVVVQGPMHLELRDTLKEMERVLEVAWEEEREGDGGEAHPPPSALEEAYRQYLMEAGRWEGDPPGEELVHSFAELRQEVEEHEAGED</sequence>
<comment type="function">
    <text evidence="4">SbcCD cleaves DNA hairpin structures. These structures can inhibit DNA replication and are intermediates in certain DNA recombination reactions. The complex acts as a 3'-&gt;5' double strand exonuclease that can open hairpins. It also has a 5' single-strand endonuclease activity.</text>
</comment>
<keyword evidence="4" id="KW-0235">DNA replication</keyword>
<reference evidence="8 9" key="1">
    <citation type="journal article" date="2019" name="Extremophiles">
        <title>Biogeography of thermophiles and predominance of Thermus scotoductus in domestic water heaters.</title>
        <authorList>
            <person name="Wilpiszeski R.L."/>
            <person name="Zhang Z."/>
            <person name="House C.H."/>
        </authorList>
    </citation>
    <scope>NUCLEOTIDE SEQUENCE [LARGE SCALE GENOMIC DNA]</scope>
    <source>
        <strain evidence="7 9">24_S24</strain>
        <strain evidence="6 8">32_S32</strain>
    </source>
</reference>
<dbReference type="PANTHER" id="PTHR30337:SF0">
    <property type="entry name" value="NUCLEASE SBCCD SUBUNIT D"/>
    <property type="match status" value="1"/>
</dbReference>
<keyword evidence="3 4" id="KW-0269">Exonuclease</keyword>
<keyword evidence="1 4" id="KW-0540">Nuclease</keyword>
<dbReference type="Proteomes" id="UP000288051">
    <property type="component" value="Unassembled WGS sequence"/>
</dbReference>
<dbReference type="GO" id="GO:0006260">
    <property type="term" value="P:DNA replication"/>
    <property type="evidence" value="ECO:0007669"/>
    <property type="project" value="UniProtKB-KW"/>
</dbReference>
<dbReference type="CDD" id="cd00840">
    <property type="entry name" value="MPP_Mre11_N"/>
    <property type="match status" value="1"/>
</dbReference>
<dbReference type="InterPro" id="IPR041796">
    <property type="entry name" value="Mre11_N"/>
</dbReference>
<dbReference type="GO" id="GO:0006310">
    <property type="term" value="P:DNA recombination"/>
    <property type="evidence" value="ECO:0007669"/>
    <property type="project" value="UniProtKB-KW"/>
</dbReference>
<dbReference type="InterPro" id="IPR029052">
    <property type="entry name" value="Metallo-depent_PP-like"/>
</dbReference>
<dbReference type="EMBL" id="PELR01000404">
    <property type="protein sequence ID" value="RTH00106.1"/>
    <property type="molecule type" value="Genomic_DNA"/>
</dbReference>
<evidence type="ECO:0000256" key="2">
    <source>
        <dbReference type="ARBA" id="ARBA00022801"/>
    </source>
</evidence>
<gene>
    <name evidence="4" type="primary">sbcD</name>
    <name evidence="7" type="ORF">CSW37_02310</name>
    <name evidence="6" type="ORF">CSW45_14075</name>
</gene>
<dbReference type="InterPro" id="IPR004593">
    <property type="entry name" value="SbcD"/>
</dbReference>
<dbReference type="AlphaFoldDB" id="A0A430QY94"/>
<dbReference type="Pfam" id="PF00149">
    <property type="entry name" value="Metallophos"/>
    <property type="match status" value="1"/>
</dbReference>
<dbReference type="GO" id="GO:0008408">
    <property type="term" value="F:3'-5' exonuclease activity"/>
    <property type="evidence" value="ECO:0007669"/>
    <property type="project" value="InterPro"/>
</dbReference>
<organism evidence="6 8">
    <name type="scientific">Thermus scotoductus</name>
    <dbReference type="NCBI Taxonomy" id="37636"/>
    <lineage>
        <taxon>Bacteria</taxon>
        <taxon>Thermotogati</taxon>
        <taxon>Deinococcota</taxon>
        <taxon>Deinococci</taxon>
        <taxon>Thermales</taxon>
        <taxon>Thermaceae</taxon>
        <taxon>Thermus</taxon>
    </lineage>
</organism>
<evidence type="ECO:0000313" key="6">
    <source>
        <dbReference type="EMBL" id="RTH00106.1"/>
    </source>
</evidence>
<comment type="similarity">
    <text evidence="4">Belongs to the SbcD family.</text>
</comment>
<evidence type="ECO:0000313" key="9">
    <source>
        <dbReference type="Proteomes" id="UP000288051"/>
    </source>
</evidence>
<protein>
    <recommendedName>
        <fullName evidence="4">Nuclease SbcCD subunit D</fullName>
    </recommendedName>
</protein>
<comment type="caution">
    <text evidence="6">The sequence shown here is derived from an EMBL/GenBank/DDBJ whole genome shotgun (WGS) entry which is preliminary data.</text>
</comment>
<keyword evidence="4" id="KW-0233">DNA recombination</keyword>
<dbReference type="InterPro" id="IPR050535">
    <property type="entry name" value="DNA_Repair-Maintenance_Comp"/>
</dbReference>
<evidence type="ECO:0000259" key="5">
    <source>
        <dbReference type="Pfam" id="PF00149"/>
    </source>
</evidence>
<dbReference type="Gene3D" id="3.60.21.10">
    <property type="match status" value="1"/>
</dbReference>
<name>A0A430QY94_THESC</name>
<proteinExistence type="inferred from homology"/>
<dbReference type="RefSeq" id="WP_008633616.1">
    <property type="nucleotide sequence ID" value="NZ_DAHVNI010000063.1"/>
</dbReference>
<dbReference type="GO" id="GO:0004519">
    <property type="term" value="F:endonuclease activity"/>
    <property type="evidence" value="ECO:0007669"/>
    <property type="project" value="UniProtKB-KW"/>
</dbReference>
<dbReference type="InterPro" id="IPR004843">
    <property type="entry name" value="Calcineurin-like_PHP"/>
</dbReference>
<evidence type="ECO:0000256" key="3">
    <source>
        <dbReference type="ARBA" id="ARBA00022839"/>
    </source>
</evidence>
<keyword evidence="2 4" id="KW-0378">Hydrolase</keyword>
<dbReference type="NCBIfam" id="TIGR00619">
    <property type="entry name" value="sbcd"/>
    <property type="match status" value="1"/>
</dbReference>